<dbReference type="EC" id="2.7.7.60" evidence="7"/>
<dbReference type="InterPro" id="IPR034683">
    <property type="entry name" value="IspD/TarI"/>
</dbReference>
<dbReference type="HAMAP" id="MF_00108">
    <property type="entry name" value="IspD"/>
    <property type="match status" value="1"/>
</dbReference>
<feature type="site" description="Transition state stabilizer" evidence="7">
    <location>
        <position position="8"/>
    </location>
</feature>
<evidence type="ECO:0000313" key="8">
    <source>
        <dbReference type="EMBL" id="GGK76964.1"/>
    </source>
</evidence>
<keyword evidence="5 7" id="KW-0548">Nucleotidyltransferase</keyword>
<accession>A0ABQ2FAB5</accession>
<reference evidence="9" key="1">
    <citation type="journal article" date="2019" name="Int. J. Syst. Evol. Microbiol.">
        <title>The Global Catalogue of Microorganisms (GCM) 10K type strain sequencing project: providing services to taxonomists for standard genome sequencing and annotation.</title>
        <authorList>
            <consortium name="The Broad Institute Genomics Platform"/>
            <consortium name="The Broad Institute Genome Sequencing Center for Infectious Disease"/>
            <person name="Wu L."/>
            <person name="Ma J."/>
        </authorList>
    </citation>
    <scope>NUCLEOTIDE SEQUENCE [LARGE SCALE GENOMIC DNA]</scope>
    <source>
        <strain evidence="9">CGMCC 1.5362</strain>
    </source>
</reference>
<comment type="caution">
    <text evidence="8">The sequence shown here is derived from an EMBL/GenBank/DDBJ whole genome shotgun (WGS) entry which is preliminary data.</text>
</comment>
<organism evidence="8 9">
    <name type="scientific">Ornithinimicrobium pekingense</name>
    <dbReference type="NCBI Taxonomy" id="384677"/>
    <lineage>
        <taxon>Bacteria</taxon>
        <taxon>Bacillati</taxon>
        <taxon>Actinomycetota</taxon>
        <taxon>Actinomycetes</taxon>
        <taxon>Micrococcales</taxon>
        <taxon>Ornithinimicrobiaceae</taxon>
        <taxon>Ornithinimicrobium</taxon>
    </lineage>
</organism>
<dbReference type="InterPro" id="IPR029044">
    <property type="entry name" value="Nucleotide-diphossugar_trans"/>
</dbReference>
<dbReference type="EMBL" id="BMLB01000006">
    <property type="protein sequence ID" value="GGK76964.1"/>
    <property type="molecule type" value="Genomic_DNA"/>
</dbReference>
<dbReference type="Gene3D" id="3.40.50.300">
    <property type="entry name" value="P-loop containing nucleotide triphosphate hydrolases"/>
    <property type="match status" value="1"/>
</dbReference>
<keyword evidence="6 7" id="KW-0414">Isoprene biosynthesis</keyword>
<dbReference type="InterPro" id="IPR050088">
    <property type="entry name" value="IspD/TarI_cytidylyltransf_bact"/>
</dbReference>
<keyword evidence="9" id="KW-1185">Reference proteome</keyword>
<dbReference type="NCBIfam" id="TIGR00453">
    <property type="entry name" value="ispD"/>
    <property type="match status" value="1"/>
</dbReference>
<dbReference type="CDD" id="cd02516">
    <property type="entry name" value="CDP-ME_synthetase"/>
    <property type="match status" value="1"/>
</dbReference>
<dbReference type="InterPro" id="IPR001228">
    <property type="entry name" value="IspD"/>
</dbReference>
<feature type="site" description="Positions MEP for the nucleophilic attack" evidence="7">
    <location>
        <position position="217"/>
    </location>
</feature>
<evidence type="ECO:0000256" key="4">
    <source>
        <dbReference type="ARBA" id="ARBA00022679"/>
    </source>
</evidence>
<dbReference type="Pfam" id="PF01128">
    <property type="entry name" value="IspD"/>
    <property type="match status" value="1"/>
</dbReference>
<dbReference type="Proteomes" id="UP000662111">
    <property type="component" value="Unassembled WGS sequence"/>
</dbReference>
<evidence type="ECO:0000256" key="3">
    <source>
        <dbReference type="ARBA" id="ARBA00009789"/>
    </source>
</evidence>
<dbReference type="InterPro" id="IPR018294">
    <property type="entry name" value="ISPD_synthase_CS"/>
</dbReference>
<feature type="site" description="Positions MEP for the nucleophilic attack" evidence="7">
    <location>
        <position position="163"/>
    </location>
</feature>
<dbReference type="Pfam" id="PF13671">
    <property type="entry name" value="AAA_33"/>
    <property type="match status" value="1"/>
</dbReference>
<keyword evidence="4 7" id="KW-0808">Transferase</keyword>
<dbReference type="SUPFAM" id="SSF53448">
    <property type="entry name" value="Nucleotide-diphospho-sugar transferases"/>
    <property type="match status" value="1"/>
</dbReference>
<sequence length="421" mass="43431">MAAGQGTRLGAGRPKGLVPLGRAPHQEPVVVHALRGALRCSALTHVVVVAPADPEPFAEVRDALVEVVDAAGHVQVQVVPGGAERSDSVALGLRALPSEVGTVLVHDAARALAPVEVFDRVVDALRAGHPAVTPAVPVTDTVKQVSPQAGTEGMERVVATLDRSVLRAVQTPQGFDRSTLERAHTGAGTSAATDDCGLVEALGVPVTVVPGSPRAMKITTASDLAIAAAWVEQARAVVAPAAPVLVVLSGLPGVGKTSLARAVCPRLGAAHLRVDTVEQGLLRGGLPAGDLGAQGYGAAYAVAADQLDVGLSVVADMVNGVDEARAGWESAAAAGRAAVVRVLVECSDPQEHRRRVEGRTADIPGHRLPDWEQTATRGLAPWPEAHLRLDTADLDVEDAADRVLAVVARLREEATTEEDRP</sequence>
<evidence type="ECO:0000256" key="7">
    <source>
        <dbReference type="HAMAP-Rule" id="MF_00108"/>
    </source>
</evidence>
<evidence type="ECO:0000256" key="2">
    <source>
        <dbReference type="ARBA" id="ARBA00004787"/>
    </source>
</evidence>
<dbReference type="SUPFAM" id="SSF52540">
    <property type="entry name" value="P-loop containing nucleoside triphosphate hydrolases"/>
    <property type="match status" value="1"/>
</dbReference>
<evidence type="ECO:0000256" key="1">
    <source>
        <dbReference type="ARBA" id="ARBA00001282"/>
    </source>
</evidence>
<comment type="catalytic activity">
    <reaction evidence="1 7">
        <text>2-C-methyl-D-erythritol 4-phosphate + CTP + H(+) = 4-CDP-2-C-methyl-D-erythritol + diphosphate</text>
        <dbReference type="Rhea" id="RHEA:13429"/>
        <dbReference type="ChEBI" id="CHEBI:15378"/>
        <dbReference type="ChEBI" id="CHEBI:33019"/>
        <dbReference type="ChEBI" id="CHEBI:37563"/>
        <dbReference type="ChEBI" id="CHEBI:57823"/>
        <dbReference type="ChEBI" id="CHEBI:58262"/>
        <dbReference type="EC" id="2.7.7.60"/>
    </reaction>
</comment>
<evidence type="ECO:0000313" key="9">
    <source>
        <dbReference type="Proteomes" id="UP000662111"/>
    </source>
</evidence>
<dbReference type="RefSeq" id="WP_084617457.1">
    <property type="nucleotide sequence ID" value="NZ_BMLB01000006.1"/>
</dbReference>
<comment type="pathway">
    <text evidence="2 7">Isoprenoid biosynthesis; isopentenyl diphosphate biosynthesis via DXP pathway; isopentenyl diphosphate from 1-deoxy-D-xylulose 5-phosphate: step 2/6.</text>
</comment>
<dbReference type="Gene3D" id="3.90.550.10">
    <property type="entry name" value="Spore Coat Polysaccharide Biosynthesis Protein SpsA, Chain A"/>
    <property type="match status" value="1"/>
</dbReference>
<comment type="similarity">
    <text evidence="3 7">Belongs to the IspD/TarI cytidylyltransferase family. IspD subfamily.</text>
</comment>
<proteinExistence type="inferred from homology"/>
<gene>
    <name evidence="7" type="primary">ispD</name>
    <name evidence="8" type="ORF">GCM10011509_26960</name>
</gene>
<dbReference type="PANTHER" id="PTHR32125">
    <property type="entry name" value="2-C-METHYL-D-ERYTHRITOL 4-PHOSPHATE CYTIDYLYLTRANSFERASE, CHLOROPLASTIC"/>
    <property type="match status" value="1"/>
</dbReference>
<dbReference type="PROSITE" id="PS01295">
    <property type="entry name" value="ISPD"/>
    <property type="match status" value="1"/>
</dbReference>
<dbReference type="PANTHER" id="PTHR32125:SF4">
    <property type="entry name" value="2-C-METHYL-D-ERYTHRITOL 4-PHOSPHATE CYTIDYLYLTRANSFERASE, CHLOROPLASTIC"/>
    <property type="match status" value="1"/>
</dbReference>
<name>A0ABQ2FAB5_9MICO</name>
<feature type="site" description="Transition state stabilizer" evidence="7">
    <location>
        <position position="15"/>
    </location>
</feature>
<protein>
    <recommendedName>
        <fullName evidence="7">2-C-methyl-D-erythritol 4-phosphate cytidylyltransferase</fullName>
        <ecNumber evidence="7">2.7.7.60</ecNumber>
    </recommendedName>
    <alternativeName>
        <fullName evidence="7">4-diphosphocytidyl-2C-methyl-D-erythritol synthase</fullName>
    </alternativeName>
    <alternativeName>
        <fullName evidence="7">MEP cytidylyltransferase</fullName>
        <shortName evidence="7">MCT</shortName>
    </alternativeName>
</protein>
<dbReference type="InterPro" id="IPR027417">
    <property type="entry name" value="P-loop_NTPase"/>
</dbReference>
<evidence type="ECO:0000256" key="5">
    <source>
        <dbReference type="ARBA" id="ARBA00022695"/>
    </source>
</evidence>
<comment type="function">
    <text evidence="7">Catalyzes the formation of 4-diphosphocytidyl-2-C-methyl-D-erythritol from CTP and 2-C-methyl-D-erythritol 4-phosphate (MEP).</text>
</comment>
<evidence type="ECO:0000256" key="6">
    <source>
        <dbReference type="ARBA" id="ARBA00023229"/>
    </source>
</evidence>